<evidence type="ECO:0000313" key="4">
    <source>
        <dbReference type="Proteomes" id="UP000182379"/>
    </source>
</evidence>
<dbReference type="SUPFAM" id="SSF52218">
    <property type="entry name" value="Flavoproteins"/>
    <property type="match status" value="1"/>
</dbReference>
<feature type="signal peptide" evidence="1">
    <location>
        <begin position="1"/>
        <end position="26"/>
    </location>
</feature>
<dbReference type="Proteomes" id="UP000182379">
    <property type="component" value="Unassembled WGS sequence"/>
</dbReference>
<reference evidence="3 4" key="1">
    <citation type="submission" date="2016-10" db="EMBL/GenBank/DDBJ databases">
        <authorList>
            <person name="Varghese N."/>
            <person name="Submissions S."/>
        </authorList>
    </citation>
    <scope>NUCLEOTIDE SEQUENCE [LARGE SCALE GENOMIC DNA]</scope>
    <source>
        <strain evidence="3 4">WCC6</strain>
    </source>
</reference>
<dbReference type="Pfam" id="PF12682">
    <property type="entry name" value="Flavodoxin_4"/>
    <property type="match status" value="1"/>
</dbReference>
<dbReference type="InterPro" id="IPR008254">
    <property type="entry name" value="Flavodoxin/NO_synth"/>
</dbReference>
<dbReference type="EMBL" id="FNOP01000009">
    <property type="protein sequence ID" value="SDW93199.1"/>
    <property type="molecule type" value="Genomic_DNA"/>
</dbReference>
<sequence length="208" mass="22396">MKLKKFFAIVCMAVSLLGVTACGSQASNTTGGGSQTAAAEKAPAKARKVLVVYYTNSHRTEQVARDIARKTGGDLFLLEPQQPYTEADLDYNNKSARVYKEHEDPKLQDVALKNAKPANWKDYDTVFVGYPIWWGNAAWPLNQFVKSNDFTGKTVIPFSTSASSGMGGSVGKLKAMAGGKGNWLSGMGFTGGIDDSKVNSWVDSLGLK</sequence>
<proteinExistence type="predicted"/>
<feature type="chain" id="PRO_5033031125" evidence="1">
    <location>
        <begin position="27"/>
        <end position="208"/>
    </location>
</feature>
<protein>
    <submittedName>
        <fullName evidence="3">Flavodoxin</fullName>
    </submittedName>
</protein>
<dbReference type="InterPro" id="IPR029039">
    <property type="entry name" value="Flavoprotein-like_sf"/>
</dbReference>
<feature type="domain" description="Flavodoxin-like" evidence="2">
    <location>
        <begin position="48"/>
        <end position="204"/>
    </location>
</feature>
<gene>
    <name evidence="3" type="ORF">SAMN05216495_10913</name>
</gene>
<evidence type="ECO:0000313" key="3">
    <source>
        <dbReference type="EMBL" id="SDW93199.1"/>
    </source>
</evidence>
<organism evidence="3 4">
    <name type="scientific">Acidaminococcus fermentans</name>
    <dbReference type="NCBI Taxonomy" id="905"/>
    <lineage>
        <taxon>Bacteria</taxon>
        <taxon>Bacillati</taxon>
        <taxon>Bacillota</taxon>
        <taxon>Negativicutes</taxon>
        <taxon>Acidaminococcales</taxon>
        <taxon>Acidaminococcaceae</taxon>
        <taxon>Acidaminococcus</taxon>
    </lineage>
</organism>
<name>A0A1H2XLP0_ACIFE</name>
<dbReference type="PANTHER" id="PTHR39201:SF1">
    <property type="entry name" value="FLAVODOXIN-LIKE DOMAIN-CONTAINING PROTEIN"/>
    <property type="match status" value="1"/>
</dbReference>
<accession>A0A1H2XLP0</accession>
<dbReference type="PANTHER" id="PTHR39201">
    <property type="entry name" value="EXPORTED PROTEIN-RELATED"/>
    <property type="match status" value="1"/>
</dbReference>
<dbReference type="GO" id="GO:0016651">
    <property type="term" value="F:oxidoreductase activity, acting on NAD(P)H"/>
    <property type="evidence" value="ECO:0007669"/>
    <property type="project" value="UniProtKB-ARBA"/>
</dbReference>
<dbReference type="PROSITE" id="PS51257">
    <property type="entry name" value="PROKAR_LIPOPROTEIN"/>
    <property type="match status" value="1"/>
</dbReference>
<comment type="caution">
    <text evidence="3">The sequence shown here is derived from an EMBL/GenBank/DDBJ whole genome shotgun (WGS) entry which is preliminary data.</text>
</comment>
<dbReference type="AlphaFoldDB" id="A0A1H2XLP0"/>
<keyword evidence="1" id="KW-0732">Signal</keyword>
<evidence type="ECO:0000259" key="2">
    <source>
        <dbReference type="Pfam" id="PF12682"/>
    </source>
</evidence>
<dbReference type="RefSeq" id="WP_074706146.1">
    <property type="nucleotide sequence ID" value="NZ_FNOP01000009.1"/>
</dbReference>
<dbReference type="GO" id="GO:0010181">
    <property type="term" value="F:FMN binding"/>
    <property type="evidence" value="ECO:0007669"/>
    <property type="project" value="InterPro"/>
</dbReference>
<evidence type="ECO:0000256" key="1">
    <source>
        <dbReference type="SAM" id="SignalP"/>
    </source>
</evidence>
<dbReference type="Gene3D" id="3.40.50.360">
    <property type="match status" value="1"/>
</dbReference>